<reference evidence="4" key="1">
    <citation type="journal article" date="2017" name="Genome Biol.">
        <title>Comparative genomics reveals high biological diversity and specific adaptations in the industrially and medically important fungal genus Aspergillus.</title>
        <authorList>
            <person name="de Vries R.P."/>
            <person name="Riley R."/>
            <person name="Wiebenga A."/>
            <person name="Aguilar-Osorio G."/>
            <person name="Amillis S."/>
            <person name="Uchima C.A."/>
            <person name="Anderluh G."/>
            <person name="Asadollahi M."/>
            <person name="Askin M."/>
            <person name="Barry K."/>
            <person name="Battaglia E."/>
            <person name="Bayram O."/>
            <person name="Benocci T."/>
            <person name="Braus-Stromeyer S.A."/>
            <person name="Caldana C."/>
            <person name="Canovas D."/>
            <person name="Cerqueira G.C."/>
            <person name="Chen F."/>
            <person name="Chen W."/>
            <person name="Choi C."/>
            <person name="Clum A."/>
            <person name="Dos Santos R.A."/>
            <person name="Damasio A.R."/>
            <person name="Diallinas G."/>
            <person name="Emri T."/>
            <person name="Fekete E."/>
            <person name="Flipphi M."/>
            <person name="Freyberg S."/>
            <person name="Gallo A."/>
            <person name="Gournas C."/>
            <person name="Habgood R."/>
            <person name="Hainaut M."/>
            <person name="Harispe M.L."/>
            <person name="Henrissat B."/>
            <person name="Hilden K.S."/>
            <person name="Hope R."/>
            <person name="Hossain A."/>
            <person name="Karabika E."/>
            <person name="Karaffa L."/>
            <person name="Karanyi Z."/>
            <person name="Krasevec N."/>
            <person name="Kuo A."/>
            <person name="Kusch H."/>
            <person name="LaButti K."/>
            <person name="Lagendijk E.L."/>
            <person name="Lapidus A."/>
            <person name="Levasseur A."/>
            <person name="Lindquist E."/>
            <person name="Lipzen A."/>
            <person name="Logrieco A.F."/>
            <person name="MacCabe A."/>
            <person name="Maekelae M.R."/>
            <person name="Malavazi I."/>
            <person name="Melin P."/>
            <person name="Meyer V."/>
            <person name="Mielnichuk N."/>
            <person name="Miskei M."/>
            <person name="Molnar A.P."/>
            <person name="Mule G."/>
            <person name="Ngan C.Y."/>
            <person name="Orejas M."/>
            <person name="Orosz E."/>
            <person name="Ouedraogo J.P."/>
            <person name="Overkamp K.M."/>
            <person name="Park H.-S."/>
            <person name="Perrone G."/>
            <person name="Piumi F."/>
            <person name="Punt P.J."/>
            <person name="Ram A.F."/>
            <person name="Ramon A."/>
            <person name="Rauscher S."/>
            <person name="Record E."/>
            <person name="Riano-Pachon D.M."/>
            <person name="Robert V."/>
            <person name="Roehrig J."/>
            <person name="Ruller R."/>
            <person name="Salamov A."/>
            <person name="Salih N.S."/>
            <person name="Samson R.A."/>
            <person name="Sandor E."/>
            <person name="Sanguinetti M."/>
            <person name="Schuetze T."/>
            <person name="Sepcic K."/>
            <person name="Shelest E."/>
            <person name="Sherlock G."/>
            <person name="Sophianopoulou V."/>
            <person name="Squina F.M."/>
            <person name="Sun H."/>
            <person name="Susca A."/>
            <person name="Todd R.B."/>
            <person name="Tsang A."/>
            <person name="Unkles S.E."/>
            <person name="van de Wiele N."/>
            <person name="van Rossen-Uffink D."/>
            <person name="Oliveira J.V."/>
            <person name="Vesth T.C."/>
            <person name="Visser J."/>
            <person name="Yu J.-H."/>
            <person name="Zhou M."/>
            <person name="Andersen M.R."/>
            <person name="Archer D.B."/>
            <person name="Baker S.E."/>
            <person name="Benoit I."/>
            <person name="Brakhage A.A."/>
            <person name="Braus G.H."/>
            <person name="Fischer R."/>
            <person name="Frisvad J.C."/>
            <person name="Goldman G.H."/>
            <person name="Houbraken J."/>
            <person name="Oakley B."/>
            <person name="Pocsi I."/>
            <person name="Scazzocchio C."/>
            <person name="Seiboth B."/>
            <person name="vanKuyk P.A."/>
            <person name="Wortman J."/>
            <person name="Dyer P.S."/>
            <person name="Grigoriev I.V."/>
        </authorList>
    </citation>
    <scope>NUCLEOTIDE SEQUENCE [LARGE SCALE GENOMIC DNA]</scope>
    <source>
        <strain evidence="4">CBS 516.65</strain>
    </source>
</reference>
<dbReference type="Proteomes" id="UP000184300">
    <property type="component" value="Unassembled WGS sequence"/>
</dbReference>
<evidence type="ECO:0000256" key="1">
    <source>
        <dbReference type="ARBA" id="ARBA00006484"/>
    </source>
</evidence>
<keyword evidence="2" id="KW-0560">Oxidoreductase</keyword>
<accession>A0A1L9VAT3</accession>
<name>A0A1L9VAT3_ASPGL</name>
<organism evidence="3 4">
    <name type="scientific">Aspergillus glaucus CBS 516.65</name>
    <dbReference type="NCBI Taxonomy" id="1160497"/>
    <lineage>
        <taxon>Eukaryota</taxon>
        <taxon>Fungi</taxon>
        <taxon>Dikarya</taxon>
        <taxon>Ascomycota</taxon>
        <taxon>Pezizomycotina</taxon>
        <taxon>Eurotiomycetes</taxon>
        <taxon>Eurotiomycetidae</taxon>
        <taxon>Eurotiales</taxon>
        <taxon>Aspergillaceae</taxon>
        <taxon>Aspergillus</taxon>
        <taxon>Aspergillus subgen. Aspergillus</taxon>
    </lineage>
</organism>
<dbReference type="Gene3D" id="3.40.50.720">
    <property type="entry name" value="NAD(P)-binding Rossmann-like Domain"/>
    <property type="match status" value="1"/>
</dbReference>
<dbReference type="RefSeq" id="XP_022397754.1">
    <property type="nucleotide sequence ID" value="XM_022542100.1"/>
</dbReference>
<dbReference type="PRINTS" id="PR00081">
    <property type="entry name" value="GDHRDH"/>
</dbReference>
<evidence type="ECO:0000313" key="4">
    <source>
        <dbReference type="Proteomes" id="UP000184300"/>
    </source>
</evidence>
<sequence length="143" mass="15555">MNMSTHQHHFVPTWHHTTYPAISENDPALSAKGKIVFITGGGRGIGRAVAKSFAIAKADGIFLIGRNENDLFQTAKIAIKAAREDSRSTTTIRFTIADISDTHAVSVAVQQAISVYGRIDVLVQNAGYLDSHRSVVDSDLEDY</sequence>
<dbReference type="SUPFAM" id="SSF51735">
    <property type="entry name" value="NAD(P)-binding Rossmann-fold domains"/>
    <property type="match status" value="1"/>
</dbReference>
<keyword evidence="4" id="KW-1185">Reference proteome</keyword>
<dbReference type="AlphaFoldDB" id="A0A1L9VAT3"/>
<protein>
    <recommendedName>
        <fullName evidence="5">Ketoreductase (KR) domain-containing protein</fullName>
    </recommendedName>
</protein>
<gene>
    <name evidence="3" type="ORF">ASPGLDRAFT_1500407</name>
</gene>
<dbReference type="STRING" id="1160497.A0A1L9VAT3"/>
<dbReference type="GO" id="GO:0016491">
    <property type="term" value="F:oxidoreductase activity"/>
    <property type="evidence" value="ECO:0007669"/>
    <property type="project" value="UniProtKB-KW"/>
</dbReference>
<dbReference type="InterPro" id="IPR036291">
    <property type="entry name" value="NAD(P)-bd_dom_sf"/>
</dbReference>
<dbReference type="OrthoDB" id="1933717at2759"/>
<proteinExistence type="inferred from homology"/>
<dbReference type="GO" id="GO:0016020">
    <property type="term" value="C:membrane"/>
    <property type="evidence" value="ECO:0007669"/>
    <property type="project" value="TreeGrafter"/>
</dbReference>
<dbReference type="GeneID" id="34458361"/>
<dbReference type="InterPro" id="IPR002347">
    <property type="entry name" value="SDR_fam"/>
</dbReference>
<evidence type="ECO:0000256" key="2">
    <source>
        <dbReference type="ARBA" id="ARBA00023002"/>
    </source>
</evidence>
<dbReference type="EMBL" id="KV878907">
    <property type="protein sequence ID" value="OJJ81056.1"/>
    <property type="molecule type" value="Genomic_DNA"/>
</dbReference>
<comment type="similarity">
    <text evidence="1">Belongs to the short-chain dehydrogenases/reductases (SDR) family.</text>
</comment>
<dbReference type="Pfam" id="PF00106">
    <property type="entry name" value="adh_short"/>
    <property type="match status" value="1"/>
</dbReference>
<evidence type="ECO:0000313" key="3">
    <source>
        <dbReference type="EMBL" id="OJJ81056.1"/>
    </source>
</evidence>
<dbReference type="VEuPathDB" id="FungiDB:ASPGLDRAFT_1500407"/>
<dbReference type="PANTHER" id="PTHR44196:SF1">
    <property type="entry name" value="DEHYDROGENASE_REDUCTASE SDR FAMILY MEMBER 7B"/>
    <property type="match status" value="1"/>
</dbReference>
<evidence type="ECO:0008006" key="5">
    <source>
        <dbReference type="Google" id="ProtNLM"/>
    </source>
</evidence>
<dbReference type="PANTHER" id="PTHR44196">
    <property type="entry name" value="DEHYDROGENASE/REDUCTASE SDR FAMILY MEMBER 7B"/>
    <property type="match status" value="1"/>
</dbReference>